<evidence type="ECO:0000313" key="5">
    <source>
        <dbReference type="RefSeq" id="XP_013869464.1"/>
    </source>
</evidence>
<dbReference type="KEGG" id="alim:106521447"/>
<protein>
    <submittedName>
        <fullName evidence="5">Inactive palmitoleoyl-protein carboxylesterase notum1b</fullName>
    </submittedName>
</protein>
<evidence type="ECO:0000313" key="4">
    <source>
        <dbReference type="Proteomes" id="UP000192220"/>
    </source>
</evidence>
<feature type="signal peptide" evidence="3">
    <location>
        <begin position="1"/>
        <end position="20"/>
    </location>
</feature>
<gene>
    <name evidence="5" type="primary">notum1b</name>
</gene>
<keyword evidence="3" id="KW-0732">Signal</keyword>
<dbReference type="InterPro" id="IPR004963">
    <property type="entry name" value="PAE/NOTUM"/>
</dbReference>
<feature type="compositionally biased region" description="Low complexity" evidence="2">
    <location>
        <begin position="27"/>
        <end position="39"/>
    </location>
</feature>
<feature type="chain" id="PRO_5014131264" evidence="3">
    <location>
        <begin position="21"/>
        <end position="502"/>
    </location>
</feature>
<dbReference type="RefSeq" id="XP_013869464.1">
    <property type="nucleotide sequence ID" value="XM_014014010.1"/>
</dbReference>
<name>A0A2I4BP15_AUSLI</name>
<comment type="similarity">
    <text evidence="1">Belongs to the pectinacetylesterase family. Notum subfamily.</text>
</comment>
<dbReference type="CTD" id="436917"/>
<evidence type="ECO:0000256" key="1">
    <source>
        <dbReference type="ARBA" id="ARBA00010213"/>
    </source>
</evidence>
<dbReference type="PANTHER" id="PTHR21562:SF7">
    <property type="entry name" value="PALMITOLEOYL-PROTEIN CARBOXYLESTERASE NOTUM"/>
    <property type="match status" value="1"/>
</dbReference>
<dbReference type="OrthoDB" id="2015280at2759"/>
<reference evidence="5" key="1">
    <citation type="submission" date="2025-08" db="UniProtKB">
        <authorList>
            <consortium name="RefSeq"/>
        </authorList>
    </citation>
    <scope>IDENTIFICATION</scope>
</reference>
<proteinExistence type="inferred from homology"/>
<dbReference type="Pfam" id="PF03283">
    <property type="entry name" value="PAE"/>
    <property type="match status" value="1"/>
</dbReference>
<dbReference type="STRING" id="52670.A0A2I4BP15"/>
<accession>A0A2I4BP15</accession>
<evidence type="ECO:0000256" key="2">
    <source>
        <dbReference type="SAM" id="MobiDB-lite"/>
    </source>
</evidence>
<keyword evidence="4" id="KW-1185">Reference proteome</keyword>
<dbReference type="GO" id="GO:0090090">
    <property type="term" value="P:negative regulation of canonical Wnt signaling pathway"/>
    <property type="evidence" value="ECO:0007669"/>
    <property type="project" value="TreeGrafter"/>
</dbReference>
<dbReference type="AlphaFoldDB" id="A0A2I4BP15"/>
<evidence type="ECO:0000256" key="3">
    <source>
        <dbReference type="SAM" id="SignalP"/>
    </source>
</evidence>
<dbReference type="PANTHER" id="PTHR21562">
    <property type="entry name" value="NOTUM-RELATED"/>
    <property type="match status" value="1"/>
</dbReference>
<dbReference type="GO" id="GO:1990699">
    <property type="term" value="F:palmitoleyl hydrolase activity"/>
    <property type="evidence" value="ECO:0007669"/>
    <property type="project" value="TreeGrafter"/>
</dbReference>
<organism evidence="4 5">
    <name type="scientific">Austrofundulus limnaeus</name>
    <name type="common">Annual killifish</name>
    <dbReference type="NCBI Taxonomy" id="52670"/>
    <lineage>
        <taxon>Eukaryota</taxon>
        <taxon>Metazoa</taxon>
        <taxon>Chordata</taxon>
        <taxon>Craniata</taxon>
        <taxon>Vertebrata</taxon>
        <taxon>Euteleostomi</taxon>
        <taxon>Actinopterygii</taxon>
        <taxon>Neopterygii</taxon>
        <taxon>Teleostei</taxon>
        <taxon>Neoteleostei</taxon>
        <taxon>Acanthomorphata</taxon>
        <taxon>Ovalentaria</taxon>
        <taxon>Atherinomorphae</taxon>
        <taxon>Cyprinodontiformes</taxon>
        <taxon>Rivulidae</taxon>
        <taxon>Austrofundulus</taxon>
    </lineage>
</organism>
<feature type="region of interest" description="Disordered" evidence="2">
    <location>
        <begin position="21"/>
        <end position="45"/>
    </location>
</feature>
<dbReference type="Proteomes" id="UP000192220">
    <property type="component" value="Unplaced"/>
</dbReference>
<sequence>MWRTCLLLLLLVQLSSPVEARRARSGRTQPRRTQQQAPAARERVEGPESFPLDFTAVESNMDSFMVQIKNLAQSLYPCSAQKLEQDMKLHFTKNASATCNDGSPAGYYIKESKGSRRWLLFLEGGWYCFNKQTCDRRYETTRNLMSSAKWPQTRRGRGILSPQPEENPHWWNANIVFIPYCSSDVWSGAAPKTNQSDYAFMGSLIIKEVLNELLTKGLQNAKVLLLAGSSAGGTGVLLNVDQVAEHLESEGHRGVQVRGLVDSGWFLDNQQYKVTDCLDTISCAPTEAIKKGIRFWDGLVPESCRQAHVGEEWNCFFGYKIYPTLKRPVFVVQWLFDEAQLTVDNIHLTGHLVHEGQWRYIQNLGQELRSTLGGVQALFAPACLSHELLTRSTWMDIQVKGTSLPRALHCWDRSLQNKLHINSSHVHQKHKTTPTRGCPLHLIDSCPWPHCNPSCPTIRDQLTGQEMSVVQFLKHMGFDVKKMAQQQGMDPRTLLGMLSDGS</sequence>
<dbReference type="GeneID" id="106521447"/>
<dbReference type="InParanoid" id="A0A2I4BP15"/>